<evidence type="ECO:0000313" key="3">
    <source>
        <dbReference type="Proteomes" id="UP000002432"/>
    </source>
</evidence>
<gene>
    <name evidence="2" type="ordered locus">Acid345_1724</name>
</gene>
<dbReference type="EMBL" id="CP000360">
    <property type="protein sequence ID" value="ABF40725.1"/>
    <property type="molecule type" value="Genomic_DNA"/>
</dbReference>
<name>Q1IQX5_KORVE</name>
<reference evidence="2 3" key="1">
    <citation type="journal article" date="2009" name="Appl. Environ. Microbiol.">
        <title>Three genomes from the phylum Acidobacteria provide insight into the lifestyles of these microorganisms in soils.</title>
        <authorList>
            <person name="Ward N.L."/>
            <person name="Challacombe J.F."/>
            <person name="Janssen P.H."/>
            <person name="Henrissat B."/>
            <person name="Coutinho P.M."/>
            <person name="Wu M."/>
            <person name="Xie G."/>
            <person name="Haft D.H."/>
            <person name="Sait M."/>
            <person name="Badger J."/>
            <person name="Barabote R.D."/>
            <person name="Bradley B."/>
            <person name="Brettin T.S."/>
            <person name="Brinkac L.M."/>
            <person name="Bruce D."/>
            <person name="Creasy T."/>
            <person name="Daugherty S.C."/>
            <person name="Davidsen T.M."/>
            <person name="DeBoy R.T."/>
            <person name="Detter J.C."/>
            <person name="Dodson R.J."/>
            <person name="Durkin A.S."/>
            <person name="Ganapathy A."/>
            <person name="Gwinn-Giglio M."/>
            <person name="Han C.S."/>
            <person name="Khouri H."/>
            <person name="Kiss H."/>
            <person name="Kothari S.P."/>
            <person name="Madupu R."/>
            <person name="Nelson K.E."/>
            <person name="Nelson W.C."/>
            <person name="Paulsen I."/>
            <person name="Penn K."/>
            <person name="Ren Q."/>
            <person name="Rosovitz M.J."/>
            <person name="Selengut J.D."/>
            <person name="Shrivastava S."/>
            <person name="Sullivan S.A."/>
            <person name="Tapia R."/>
            <person name="Thompson L.S."/>
            <person name="Watkins K.L."/>
            <person name="Yang Q."/>
            <person name="Yu C."/>
            <person name="Zafar N."/>
            <person name="Zhou L."/>
            <person name="Kuske C.R."/>
        </authorList>
    </citation>
    <scope>NUCLEOTIDE SEQUENCE [LARGE SCALE GENOMIC DNA]</scope>
    <source>
        <strain evidence="2 3">Ellin345</strain>
    </source>
</reference>
<organism evidence="2 3">
    <name type="scientific">Koribacter versatilis (strain Ellin345)</name>
    <dbReference type="NCBI Taxonomy" id="204669"/>
    <lineage>
        <taxon>Bacteria</taxon>
        <taxon>Pseudomonadati</taxon>
        <taxon>Acidobacteriota</taxon>
        <taxon>Terriglobia</taxon>
        <taxon>Terriglobales</taxon>
        <taxon>Candidatus Korobacteraceae</taxon>
        <taxon>Candidatus Korobacter</taxon>
    </lineage>
</organism>
<evidence type="ECO:0000256" key="1">
    <source>
        <dbReference type="SAM" id="SignalP"/>
    </source>
</evidence>
<dbReference type="eggNOG" id="ENOG5032YPK">
    <property type="taxonomic scope" value="Bacteria"/>
</dbReference>
<dbReference type="HOGENOM" id="CLU_112450_1_1_0"/>
<keyword evidence="1" id="KW-0732">Signal</keyword>
<dbReference type="STRING" id="204669.Acid345_1724"/>
<dbReference type="AlphaFoldDB" id="Q1IQX5"/>
<proteinExistence type="predicted"/>
<feature type="signal peptide" evidence="1">
    <location>
        <begin position="1"/>
        <end position="23"/>
    </location>
</feature>
<evidence type="ECO:0000313" key="2">
    <source>
        <dbReference type="EMBL" id="ABF40725.1"/>
    </source>
</evidence>
<dbReference type="OrthoDB" id="9153342at2"/>
<feature type="chain" id="PRO_5004191465" evidence="1">
    <location>
        <begin position="24"/>
        <end position="170"/>
    </location>
</feature>
<sequence length="170" mass="19327">MKKKLAFSIVLLCLVGVSSFASAQNSAPEPKAATAEQLTDDAIKMMRQDIKSAKKQIVASNMTLTDTEATKFWPVYDRYIGEVAKINDTRYALIKEYADKYATMTDADANSFINRWLKADTDMSNLRIKWIPEFEKVVSPKKTAMFFQIDRRTNMIVELKLASQVPLMNQ</sequence>
<dbReference type="RefSeq" id="WP_011522527.1">
    <property type="nucleotide sequence ID" value="NC_008009.1"/>
</dbReference>
<dbReference type="KEGG" id="aba:Acid345_1724"/>
<accession>Q1IQX5</accession>
<dbReference type="Proteomes" id="UP000002432">
    <property type="component" value="Chromosome"/>
</dbReference>
<dbReference type="EnsemblBacteria" id="ABF40725">
    <property type="protein sequence ID" value="ABF40725"/>
    <property type="gene ID" value="Acid345_1724"/>
</dbReference>
<keyword evidence="3" id="KW-1185">Reference proteome</keyword>
<protein>
    <submittedName>
        <fullName evidence="2">Uncharacterized protein</fullName>
    </submittedName>
</protein>